<proteinExistence type="predicted"/>
<dbReference type="InterPro" id="IPR002181">
    <property type="entry name" value="Fibrinogen_a/b/g_C_dom"/>
</dbReference>
<accession>A0ABY7EML0</accession>
<evidence type="ECO:0000313" key="3">
    <source>
        <dbReference type="EMBL" id="WAR09634.1"/>
    </source>
</evidence>
<dbReference type="Pfam" id="PF00147">
    <property type="entry name" value="Fibrinogen_C"/>
    <property type="match status" value="1"/>
</dbReference>
<keyword evidence="1" id="KW-0812">Transmembrane</keyword>
<name>A0ABY7EML0_MYAAR</name>
<dbReference type="Proteomes" id="UP001164746">
    <property type="component" value="Chromosome 7"/>
</dbReference>
<feature type="transmembrane region" description="Helical" evidence="1">
    <location>
        <begin position="64"/>
        <end position="86"/>
    </location>
</feature>
<organism evidence="3 4">
    <name type="scientific">Mya arenaria</name>
    <name type="common">Soft-shell clam</name>
    <dbReference type="NCBI Taxonomy" id="6604"/>
    <lineage>
        <taxon>Eukaryota</taxon>
        <taxon>Metazoa</taxon>
        <taxon>Spiralia</taxon>
        <taxon>Lophotrochozoa</taxon>
        <taxon>Mollusca</taxon>
        <taxon>Bivalvia</taxon>
        <taxon>Autobranchia</taxon>
        <taxon>Heteroconchia</taxon>
        <taxon>Euheterodonta</taxon>
        <taxon>Imparidentia</taxon>
        <taxon>Neoheterodontei</taxon>
        <taxon>Myida</taxon>
        <taxon>Myoidea</taxon>
        <taxon>Myidae</taxon>
        <taxon>Mya</taxon>
    </lineage>
</organism>
<keyword evidence="1" id="KW-1133">Transmembrane helix</keyword>
<sequence length="524" mass="59970">MRKRKQDDTQQKACKKCGIYNVNKRGLMLKIAAYIRVLVHPSYQKRGCLLAEPFGKVQNRIKMVWLHLFVVVVTLTIPTCVGDRLARMERQIQLWKGFQYYVQLRLDTIERDFGALSQRVSNLESLVKSSNNNTGGTDNPTIGHTKGTINTQSAFNGIKTTLQMYRHSFQKQKQELVNVNYDVKDTLSAFLSNASKTVDTLVNTLSDHNVYATRAHVQNETIQLEKKVEELICRANEIVGIIDEQRSTIEDGIMVTIRALHISWSDWSAWSDCSQSCDKGRRSRQRSCYVPPPFTDGICIGDDTETEDCVIREWMVNGLCGRHKAPVLCPVVTAWRPETDPAPIQDLLMAGWCARDKTLKKNNVTCSSLSNVFQRRVDGSVEFNRGLDLLYSIASRAKMTLRIDLRLLDGTTGFDEYSGFYISPPEQYNFNVDRRINSAGMSGSYLLSDIGDYRDINHQPFSTYDSDVDKWLYGNCARYYGGGWWYNRCAHSYLNEQYNTGGYYYSFQRYTTLKTSTMMLRLSN</sequence>
<dbReference type="InterPro" id="IPR014716">
    <property type="entry name" value="Fibrinogen_a/b/g_C_1"/>
</dbReference>
<evidence type="ECO:0000259" key="2">
    <source>
        <dbReference type="PROSITE" id="PS51406"/>
    </source>
</evidence>
<dbReference type="PANTHER" id="PTHR19143">
    <property type="entry name" value="FIBRINOGEN/TENASCIN/ANGIOPOEITIN"/>
    <property type="match status" value="1"/>
</dbReference>
<evidence type="ECO:0000256" key="1">
    <source>
        <dbReference type="SAM" id="Phobius"/>
    </source>
</evidence>
<dbReference type="SUPFAM" id="SSF56496">
    <property type="entry name" value="Fibrinogen C-terminal domain-like"/>
    <property type="match status" value="1"/>
</dbReference>
<dbReference type="EMBL" id="CP111018">
    <property type="protein sequence ID" value="WAR09634.1"/>
    <property type="molecule type" value="Genomic_DNA"/>
</dbReference>
<dbReference type="SMART" id="SM00209">
    <property type="entry name" value="TSP1"/>
    <property type="match status" value="1"/>
</dbReference>
<dbReference type="Pfam" id="PF00090">
    <property type="entry name" value="TSP_1"/>
    <property type="match status" value="1"/>
</dbReference>
<dbReference type="Gene3D" id="2.20.100.10">
    <property type="entry name" value="Thrombospondin type-1 (TSP1) repeat"/>
    <property type="match status" value="1"/>
</dbReference>
<dbReference type="Gene3D" id="3.90.215.10">
    <property type="entry name" value="Gamma Fibrinogen, chain A, domain 1"/>
    <property type="match status" value="1"/>
</dbReference>
<dbReference type="SMART" id="SM00186">
    <property type="entry name" value="FBG"/>
    <property type="match status" value="1"/>
</dbReference>
<keyword evidence="4" id="KW-1185">Reference proteome</keyword>
<dbReference type="InterPro" id="IPR036056">
    <property type="entry name" value="Fibrinogen-like_C"/>
</dbReference>
<dbReference type="InterPro" id="IPR000884">
    <property type="entry name" value="TSP1_rpt"/>
</dbReference>
<dbReference type="SUPFAM" id="SSF82895">
    <property type="entry name" value="TSP-1 type 1 repeat"/>
    <property type="match status" value="1"/>
</dbReference>
<dbReference type="PROSITE" id="PS50092">
    <property type="entry name" value="TSP1"/>
    <property type="match status" value="1"/>
</dbReference>
<reference evidence="3" key="1">
    <citation type="submission" date="2022-11" db="EMBL/GenBank/DDBJ databases">
        <title>Centuries of genome instability and evolution in soft-shell clam transmissible cancer (bioRxiv).</title>
        <authorList>
            <person name="Hart S.F.M."/>
            <person name="Yonemitsu M.A."/>
            <person name="Giersch R.M."/>
            <person name="Beal B.F."/>
            <person name="Arriagada G."/>
            <person name="Davis B.W."/>
            <person name="Ostrander E.A."/>
            <person name="Goff S.P."/>
            <person name="Metzger M.J."/>
        </authorList>
    </citation>
    <scope>NUCLEOTIDE SEQUENCE</scope>
    <source>
        <strain evidence="3">MELC-2E11</strain>
        <tissue evidence="3">Siphon/mantle</tissue>
    </source>
</reference>
<protein>
    <submittedName>
        <fullName evidence="3">FIBA2-like protein</fullName>
    </submittedName>
</protein>
<dbReference type="PROSITE" id="PS51406">
    <property type="entry name" value="FIBRINOGEN_C_2"/>
    <property type="match status" value="1"/>
</dbReference>
<evidence type="ECO:0000313" key="4">
    <source>
        <dbReference type="Proteomes" id="UP001164746"/>
    </source>
</evidence>
<keyword evidence="1" id="KW-0472">Membrane</keyword>
<dbReference type="InterPro" id="IPR036383">
    <property type="entry name" value="TSP1_rpt_sf"/>
</dbReference>
<gene>
    <name evidence="3" type="ORF">MAR_034710</name>
</gene>
<dbReference type="InterPro" id="IPR050373">
    <property type="entry name" value="Fibrinogen_C-term_domain"/>
</dbReference>
<feature type="domain" description="Fibrinogen C-terminal" evidence="2">
    <location>
        <begin position="382"/>
        <end position="524"/>
    </location>
</feature>